<evidence type="ECO:0000256" key="3">
    <source>
        <dbReference type="ARBA" id="ARBA00022989"/>
    </source>
</evidence>
<dbReference type="Pfam" id="PF20684">
    <property type="entry name" value="Fung_rhodopsin"/>
    <property type="match status" value="1"/>
</dbReference>
<sequence>MSLQARLEIMTNDTTALIPVIGTELVPPTTEGWAVIASGLVLVVVTALWTFMRGWSLKRDSRAFFAEDGLNITATVLFYGLVASNIVMVLAGGMGHPTSELQPWHLVRLSRAAYANQFLHVTILGLVNFSILRTLIPTFPGRRFRLNAYCVMGFYIIWMIPAILTSLLICRPTEMNWSPRTADGACGDHVAVLAAVEITDIIKNLLVLTFPVRMLWRFRMQWRYRVGIVCLFSGGILITVLAAVRLYTSLQTEPTDTAYNVVAITIYGAVEVGLAIMVSSSFLLGPVFDRIVEALLPMARRREKSDDSLFGTVDGGSRKQGFTQMREPREDLELGNMGAHRAKQHTEVTVGKRLSLDDSSVDLKMGDDSSVRRIVVTSETIIRRDKGEL</sequence>
<evidence type="ECO:0000256" key="5">
    <source>
        <dbReference type="ARBA" id="ARBA00038359"/>
    </source>
</evidence>
<dbReference type="InterPro" id="IPR052337">
    <property type="entry name" value="SAT4-like"/>
</dbReference>
<feature type="transmembrane region" description="Helical" evidence="6">
    <location>
        <begin position="148"/>
        <end position="169"/>
    </location>
</feature>
<evidence type="ECO:0000256" key="2">
    <source>
        <dbReference type="ARBA" id="ARBA00022692"/>
    </source>
</evidence>
<feature type="transmembrane region" description="Helical" evidence="6">
    <location>
        <begin position="189"/>
        <end position="212"/>
    </location>
</feature>
<comment type="subcellular location">
    <subcellularLocation>
        <location evidence="1">Membrane</location>
        <topology evidence="1">Multi-pass membrane protein</topology>
    </subcellularLocation>
</comment>
<evidence type="ECO:0000256" key="4">
    <source>
        <dbReference type="ARBA" id="ARBA00023136"/>
    </source>
</evidence>
<evidence type="ECO:0000256" key="6">
    <source>
        <dbReference type="SAM" id="Phobius"/>
    </source>
</evidence>
<evidence type="ECO:0000313" key="8">
    <source>
        <dbReference type="EMBL" id="CAJ2501182.1"/>
    </source>
</evidence>
<comment type="similarity">
    <text evidence="5">Belongs to the SAT4 family.</text>
</comment>
<reference evidence="8" key="1">
    <citation type="submission" date="2023-10" db="EMBL/GenBank/DDBJ databases">
        <authorList>
            <person name="Hackl T."/>
        </authorList>
    </citation>
    <scope>NUCLEOTIDE SEQUENCE</scope>
</reference>
<protein>
    <submittedName>
        <fullName evidence="8">Uu.00g040350.m01.CDS01</fullName>
    </submittedName>
</protein>
<evidence type="ECO:0000313" key="9">
    <source>
        <dbReference type="Proteomes" id="UP001295740"/>
    </source>
</evidence>
<evidence type="ECO:0000259" key="7">
    <source>
        <dbReference type="Pfam" id="PF20684"/>
    </source>
</evidence>
<dbReference type="GO" id="GO:0016020">
    <property type="term" value="C:membrane"/>
    <property type="evidence" value="ECO:0007669"/>
    <property type="project" value="UniProtKB-SubCell"/>
</dbReference>
<comment type="caution">
    <text evidence="8">The sequence shown here is derived from an EMBL/GenBank/DDBJ whole genome shotgun (WGS) entry which is preliminary data.</text>
</comment>
<dbReference type="InterPro" id="IPR049326">
    <property type="entry name" value="Rhodopsin_dom_fungi"/>
</dbReference>
<gene>
    <name evidence="8" type="ORF">KHLLAP_LOCUS1650</name>
</gene>
<evidence type="ECO:0000256" key="1">
    <source>
        <dbReference type="ARBA" id="ARBA00004141"/>
    </source>
</evidence>
<feature type="transmembrane region" description="Helical" evidence="6">
    <location>
        <begin position="264"/>
        <end position="288"/>
    </location>
</feature>
<dbReference type="PANTHER" id="PTHR33048">
    <property type="entry name" value="PTH11-LIKE INTEGRAL MEMBRANE PROTEIN (AFU_ORTHOLOGUE AFUA_5G11245)"/>
    <property type="match status" value="1"/>
</dbReference>
<dbReference type="EMBL" id="CAUWAG010000003">
    <property type="protein sequence ID" value="CAJ2501182.1"/>
    <property type="molecule type" value="Genomic_DNA"/>
</dbReference>
<dbReference type="PANTHER" id="PTHR33048:SF47">
    <property type="entry name" value="INTEGRAL MEMBRANE PROTEIN-RELATED"/>
    <property type="match status" value="1"/>
</dbReference>
<keyword evidence="3 6" id="KW-1133">Transmembrane helix</keyword>
<feature type="transmembrane region" description="Helical" evidence="6">
    <location>
        <begin position="224"/>
        <end position="244"/>
    </location>
</feature>
<feature type="transmembrane region" description="Helical" evidence="6">
    <location>
        <begin position="72"/>
        <end position="94"/>
    </location>
</feature>
<keyword evidence="9" id="KW-1185">Reference proteome</keyword>
<dbReference type="Proteomes" id="UP001295740">
    <property type="component" value="Unassembled WGS sequence"/>
</dbReference>
<organism evidence="8 9">
    <name type="scientific">Anthostomella pinea</name>
    <dbReference type="NCBI Taxonomy" id="933095"/>
    <lineage>
        <taxon>Eukaryota</taxon>
        <taxon>Fungi</taxon>
        <taxon>Dikarya</taxon>
        <taxon>Ascomycota</taxon>
        <taxon>Pezizomycotina</taxon>
        <taxon>Sordariomycetes</taxon>
        <taxon>Xylariomycetidae</taxon>
        <taxon>Xylariales</taxon>
        <taxon>Xylariaceae</taxon>
        <taxon>Anthostomella</taxon>
    </lineage>
</organism>
<accession>A0AAI8YDY1</accession>
<proteinExistence type="inferred from homology"/>
<feature type="transmembrane region" description="Helical" evidence="6">
    <location>
        <begin position="32"/>
        <end position="51"/>
    </location>
</feature>
<name>A0AAI8YDY1_9PEZI</name>
<keyword evidence="4 6" id="KW-0472">Membrane</keyword>
<dbReference type="AlphaFoldDB" id="A0AAI8YDY1"/>
<feature type="domain" description="Rhodopsin" evidence="7">
    <location>
        <begin position="53"/>
        <end position="287"/>
    </location>
</feature>
<keyword evidence="2 6" id="KW-0812">Transmembrane</keyword>
<feature type="transmembrane region" description="Helical" evidence="6">
    <location>
        <begin position="114"/>
        <end position="136"/>
    </location>
</feature>